<evidence type="ECO:0008006" key="4">
    <source>
        <dbReference type="Google" id="ProtNLM"/>
    </source>
</evidence>
<dbReference type="EMBL" id="AWUE01016597">
    <property type="protein sequence ID" value="OMO90112.1"/>
    <property type="molecule type" value="Genomic_DNA"/>
</dbReference>
<reference evidence="3" key="1">
    <citation type="submission" date="2013-09" db="EMBL/GenBank/DDBJ databases">
        <title>Corchorus olitorius genome sequencing.</title>
        <authorList>
            <person name="Alam M."/>
            <person name="Haque M.S."/>
            <person name="Islam M.S."/>
            <person name="Emdad E.M."/>
            <person name="Islam M.M."/>
            <person name="Ahmed B."/>
            <person name="Halim A."/>
            <person name="Hossen Q.M.M."/>
            <person name="Hossain M.Z."/>
            <person name="Ahmed R."/>
            <person name="Khan M.M."/>
            <person name="Islam R."/>
            <person name="Rashid M.M."/>
            <person name="Khan S.A."/>
            <person name="Rahman M.S."/>
            <person name="Alam M."/>
            <person name="Yahiya A.S."/>
            <person name="Khan M.S."/>
            <person name="Azam M.S."/>
            <person name="Haque T."/>
            <person name="Lashkar M.Z.H."/>
            <person name="Akhand A.I."/>
            <person name="Morshed G."/>
            <person name="Roy S."/>
            <person name="Uddin K.S."/>
            <person name="Rabeya T."/>
            <person name="Hossain A.S."/>
            <person name="Chowdhury A."/>
            <person name="Snigdha A.R."/>
            <person name="Mortoza M.S."/>
            <person name="Matin S.A."/>
            <person name="Hoque S.M.E."/>
            <person name="Islam M.K."/>
            <person name="Roy D.K."/>
            <person name="Haider R."/>
            <person name="Moosa M.M."/>
            <person name="Elias S.M."/>
            <person name="Hasan A.M."/>
            <person name="Jahan S."/>
            <person name="Shafiuddin M."/>
            <person name="Mahmood N."/>
            <person name="Shommy N.S."/>
        </authorList>
    </citation>
    <scope>NUCLEOTIDE SEQUENCE [LARGE SCALE GENOMIC DNA]</scope>
    <source>
        <strain evidence="3">cv. O-4</strain>
    </source>
</reference>
<dbReference type="Gene3D" id="1.10.110.10">
    <property type="entry name" value="Plant lipid-transfer and hydrophobic proteins"/>
    <property type="match status" value="1"/>
</dbReference>
<dbReference type="PANTHER" id="PTHR33076">
    <property type="entry name" value="NON-SPECIFIC LIPID-TRANSFER PROTEIN 2-RELATED"/>
    <property type="match status" value="1"/>
</dbReference>
<dbReference type="GO" id="GO:0006869">
    <property type="term" value="P:lipid transport"/>
    <property type="evidence" value="ECO:0007669"/>
    <property type="project" value="InterPro"/>
</dbReference>
<gene>
    <name evidence="2" type="ORF">COLO4_19360</name>
</gene>
<dbReference type="GO" id="GO:0008289">
    <property type="term" value="F:lipid binding"/>
    <property type="evidence" value="ECO:0007669"/>
    <property type="project" value="InterPro"/>
</dbReference>
<dbReference type="OrthoDB" id="1876592at2759"/>
<keyword evidence="3" id="KW-1185">Reference proteome</keyword>
<accession>A0A1R3J5M5</accession>
<comment type="caution">
    <text evidence="2">The sequence shown here is derived from an EMBL/GenBank/DDBJ whole genome shotgun (WGS) entry which is preliminary data.</text>
</comment>
<organism evidence="2 3">
    <name type="scientific">Corchorus olitorius</name>
    <dbReference type="NCBI Taxonomy" id="93759"/>
    <lineage>
        <taxon>Eukaryota</taxon>
        <taxon>Viridiplantae</taxon>
        <taxon>Streptophyta</taxon>
        <taxon>Embryophyta</taxon>
        <taxon>Tracheophyta</taxon>
        <taxon>Spermatophyta</taxon>
        <taxon>Magnoliopsida</taxon>
        <taxon>eudicotyledons</taxon>
        <taxon>Gunneridae</taxon>
        <taxon>Pentapetalae</taxon>
        <taxon>rosids</taxon>
        <taxon>malvids</taxon>
        <taxon>Malvales</taxon>
        <taxon>Malvaceae</taxon>
        <taxon>Grewioideae</taxon>
        <taxon>Apeibeae</taxon>
        <taxon>Corchorus</taxon>
    </lineage>
</organism>
<evidence type="ECO:0000313" key="2">
    <source>
        <dbReference type="EMBL" id="OMO90112.1"/>
    </source>
</evidence>
<comment type="similarity">
    <text evidence="1">Belongs to the plant LTP family.</text>
</comment>
<protein>
    <recommendedName>
        <fullName evidence="4">Bifunctional inhibitor/plant lipid transfer protein/seed storage helical domain-containing protein</fullName>
    </recommendedName>
</protein>
<name>A0A1R3J5M5_9ROSI</name>
<dbReference type="InterPro" id="IPR036312">
    <property type="entry name" value="Bifun_inhib/LTP/seed_sf"/>
</dbReference>
<sequence length="136" mass="15025">MENKKMMGFGWLACILGVAFLVLTTNNYPVLAKYDICKQATHILGEYCKPFLVGAEERPIMNCCMGLSEIDAGATTPKIRMDLCECFHEAAVHGGFKPERAALLNGYCDMVLAQPRKLTLLPPSPDLDCKRINDLA</sequence>
<dbReference type="InterPro" id="IPR000528">
    <property type="entry name" value="Plant_nsLTP"/>
</dbReference>
<dbReference type="Proteomes" id="UP000187203">
    <property type="component" value="Unassembled WGS sequence"/>
</dbReference>
<proteinExistence type="inferred from homology"/>
<evidence type="ECO:0000256" key="1">
    <source>
        <dbReference type="ARBA" id="ARBA00009748"/>
    </source>
</evidence>
<dbReference type="AlphaFoldDB" id="A0A1R3J5M5"/>
<evidence type="ECO:0000313" key="3">
    <source>
        <dbReference type="Proteomes" id="UP000187203"/>
    </source>
</evidence>
<dbReference type="SUPFAM" id="SSF47699">
    <property type="entry name" value="Bifunctional inhibitor/lipid-transfer protein/seed storage 2S albumin"/>
    <property type="match status" value="1"/>
</dbReference>